<name>A0ACC2D3W7_DIPCM</name>
<keyword evidence="2" id="KW-1185">Reference proteome</keyword>
<evidence type="ECO:0000313" key="2">
    <source>
        <dbReference type="Proteomes" id="UP001162992"/>
    </source>
</evidence>
<organism evidence="1 2">
    <name type="scientific">Diphasiastrum complanatum</name>
    <name type="common">Issler's clubmoss</name>
    <name type="synonym">Lycopodium complanatum</name>
    <dbReference type="NCBI Taxonomy" id="34168"/>
    <lineage>
        <taxon>Eukaryota</taxon>
        <taxon>Viridiplantae</taxon>
        <taxon>Streptophyta</taxon>
        <taxon>Embryophyta</taxon>
        <taxon>Tracheophyta</taxon>
        <taxon>Lycopodiopsida</taxon>
        <taxon>Lycopodiales</taxon>
        <taxon>Lycopodiaceae</taxon>
        <taxon>Lycopodioideae</taxon>
        <taxon>Diphasiastrum</taxon>
    </lineage>
</organism>
<reference evidence="2" key="1">
    <citation type="journal article" date="2024" name="Proc. Natl. Acad. Sci. U.S.A.">
        <title>Extraordinary preservation of gene collinearity over three hundred million years revealed in homosporous lycophytes.</title>
        <authorList>
            <person name="Li C."/>
            <person name="Wickell D."/>
            <person name="Kuo L.Y."/>
            <person name="Chen X."/>
            <person name="Nie B."/>
            <person name="Liao X."/>
            <person name="Peng D."/>
            <person name="Ji J."/>
            <person name="Jenkins J."/>
            <person name="Williams M."/>
            <person name="Shu S."/>
            <person name="Plott C."/>
            <person name="Barry K."/>
            <person name="Rajasekar S."/>
            <person name="Grimwood J."/>
            <person name="Han X."/>
            <person name="Sun S."/>
            <person name="Hou Z."/>
            <person name="He W."/>
            <person name="Dai G."/>
            <person name="Sun C."/>
            <person name="Schmutz J."/>
            <person name="Leebens-Mack J.H."/>
            <person name="Li F.W."/>
            <person name="Wang L."/>
        </authorList>
    </citation>
    <scope>NUCLEOTIDE SEQUENCE [LARGE SCALE GENOMIC DNA]</scope>
    <source>
        <strain evidence="2">cv. PW_Plant_1</strain>
    </source>
</reference>
<comment type="caution">
    <text evidence="1">The sequence shown here is derived from an EMBL/GenBank/DDBJ whole genome shotgun (WGS) entry which is preliminary data.</text>
</comment>
<gene>
    <name evidence="1" type="ORF">O6H91_07G035100</name>
</gene>
<sequence length="111" mass="12928">MKLFDFFLLIFISLTFNILANFQTIFNFLKKRVSRSFFFSLIIVLNPFNPQISFMWNADMDIEYILDPYVAASYCTSYMKKVDNTLTKASKDAMSKSISNNIDTLNCLRST</sequence>
<accession>A0ACC2D3W7</accession>
<protein>
    <submittedName>
        <fullName evidence="1">Uncharacterized protein</fullName>
    </submittedName>
</protein>
<dbReference type="EMBL" id="CM055098">
    <property type="protein sequence ID" value="KAJ7548970.1"/>
    <property type="molecule type" value="Genomic_DNA"/>
</dbReference>
<evidence type="ECO:0000313" key="1">
    <source>
        <dbReference type="EMBL" id="KAJ7548970.1"/>
    </source>
</evidence>
<proteinExistence type="predicted"/>
<dbReference type="Proteomes" id="UP001162992">
    <property type="component" value="Chromosome 7"/>
</dbReference>